<evidence type="ECO:0000313" key="2">
    <source>
        <dbReference type="EMBL" id="MDT3766912.1"/>
    </source>
</evidence>
<comment type="caution">
    <text evidence="2">The sequence shown here is derived from an EMBL/GenBank/DDBJ whole genome shotgun (WGS) entry which is preliminary data.</text>
</comment>
<dbReference type="InterPro" id="IPR036411">
    <property type="entry name" value="TorD-like_sf"/>
</dbReference>
<evidence type="ECO:0000313" key="3">
    <source>
        <dbReference type="Proteomes" id="UP001247542"/>
    </source>
</evidence>
<dbReference type="NCBIfam" id="TIGR00684">
    <property type="entry name" value="narJ"/>
    <property type="match status" value="1"/>
</dbReference>
<dbReference type="PANTHER" id="PTHR43680">
    <property type="entry name" value="NITRATE REDUCTASE MOLYBDENUM COFACTOR ASSEMBLY CHAPERONE"/>
    <property type="match status" value="1"/>
</dbReference>
<evidence type="ECO:0000256" key="1">
    <source>
        <dbReference type="SAM" id="MobiDB-lite"/>
    </source>
</evidence>
<reference evidence="2 3" key="1">
    <citation type="submission" date="2023-06" db="EMBL/GenBank/DDBJ databases">
        <title>Draft genome sequence of Gleimia hominis type strain CCUG 57540T.</title>
        <authorList>
            <person name="Salva-Serra F."/>
            <person name="Cardew S."/>
            <person name="Jensie Markopoulos S."/>
            <person name="Ohlen M."/>
            <person name="Inganas E."/>
            <person name="Svensson-Stadler L."/>
            <person name="Moore E.R.B."/>
        </authorList>
    </citation>
    <scope>NUCLEOTIDE SEQUENCE [LARGE SCALE GENOMIC DNA]</scope>
    <source>
        <strain evidence="2 3">CCUG 57540</strain>
    </source>
</reference>
<dbReference type="SUPFAM" id="SSF89155">
    <property type="entry name" value="TorD-like"/>
    <property type="match status" value="1"/>
</dbReference>
<feature type="region of interest" description="Disordered" evidence="1">
    <location>
        <begin position="1"/>
        <end position="20"/>
    </location>
</feature>
<sequence>MSSGSRRAPSFVPKRQKAPVTPVVAHTPEQRADTFLACGLLLDYPQENWDAVVLAARELAARLPAQVAEQLDSFCGWAVFSGRTSVQEAYVETFDRKRRCALELTYYATGDTRQRGIALTIFQDLYAAVGFEPPRGEALPDYLPRVLELAARCEGEDLQLVEGAIAANREGVEILHAALASFDSPWAKVVAALRMALPQVDEATEQRIFQLIRQGPPTELVGLDQPQDLPWPTDMMHAPDGSKVTGRDSAAQTAGAEQSVAGREAGKGTVR</sequence>
<dbReference type="EMBL" id="JASXSX010000001">
    <property type="protein sequence ID" value="MDT3766912.1"/>
    <property type="molecule type" value="Genomic_DNA"/>
</dbReference>
<dbReference type="Proteomes" id="UP001247542">
    <property type="component" value="Unassembled WGS sequence"/>
</dbReference>
<dbReference type="PANTHER" id="PTHR43680:SF2">
    <property type="entry name" value="NITRATE REDUCTASE MOLYBDENUM COFACTOR ASSEMBLY CHAPERONE NARJ"/>
    <property type="match status" value="1"/>
</dbReference>
<feature type="region of interest" description="Disordered" evidence="1">
    <location>
        <begin position="227"/>
        <end position="271"/>
    </location>
</feature>
<accession>A0ABU3IBR6</accession>
<dbReference type="RefSeq" id="WP_313273716.1">
    <property type="nucleotide sequence ID" value="NZ_JASXSX010000001.1"/>
</dbReference>
<dbReference type="InterPro" id="IPR003765">
    <property type="entry name" value="NO3_reductase_chaperone_NarJ"/>
</dbReference>
<protein>
    <submittedName>
        <fullName evidence="2">Nitrate reductase molybdenum cofactor assembly chaperone</fullName>
    </submittedName>
</protein>
<organism evidence="2 3">
    <name type="scientific">Gleimia hominis</name>
    <dbReference type="NCBI Taxonomy" id="595468"/>
    <lineage>
        <taxon>Bacteria</taxon>
        <taxon>Bacillati</taxon>
        <taxon>Actinomycetota</taxon>
        <taxon>Actinomycetes</taxon>
        <taxon>Actinomycetales</taxon>
        <taxon>Actinomycetaceae</taxon>
        <taxon>Gleimia</taxon>
    </lineage>
</organism>
<proteinExistence type="predicted"/>
<keyword evidence="3" id="KW-1185">Reference proteome</keyword>
<gene>
    <name evidence="2" type="primary">narJ</name>
    <name evidence="2" type="ORF">QS713_02380</name>
</gene>
<name>A0ABU3IBR6_9ACTO</name>